<dbReference type="Gene3D" id="3.40.50.150">
    <property type="entry name" value="Vaccinia Virus protein VP39"/>
    <property type="match status" value="1"/>
</dbReference>
<accession>A0A4R6XRI5</accession>
<dbReference type="AlphaFoldDB" id="A0A4R6XRI5"/>
<dbReference type="OrthoDB" id="9791274at2"/>
<evidence type="ECO:0000256" key="1">
    <source>
        <dbReference type="HAMAP-Rule" id="MF_00934"/>
    </source>
</evidence>
<comment type="caution">
    <text evidence="2">The sequence shown here is derived from an EMBL/GenBank/DDBJ whole genome shotgun (WGS) entry which is preliminary data.</text>
</comment>
<feature type="binding site" evidence="1">
    <location>
        <begin position="140"/>
        <end position="141"/>
    </location>
    <ligand>
        <name>S-adenosyl-L-methionine</name>
        <dbReference type="ChEBI" id="CHEBI:59789"/>
    </ligand>
</feature>
<dbReference type="GO" id="GO:0003723">
    <property type="term" value="F:RNA binding"/>
    <property type="evidence" value="ECO:0007669"/>
    <property type="project" value="UniProtKB-UniRule"/>
</dbReference>
<keyword evidence="1" id="KW-0949">S-adenosyl-L-methionine</keyword>
<protein>
    <recommendedName>
        <fullName evidence="1">Ribosomal RNA large subunit methyltransferase J</fullName>
        <ecNumber evidence="1">2.1.1.266</ecNumber>
    </recommendedName>
    <alternativeName>
        <fullName evidence="1">23S rRNA (adenine(2030)-N6)-methyltransferase</fullName>
    </alternativeName>
    <alternativeName>
        <fullName evidence="1">23S rRNA m6A2030 methyltransferase</fullName>
    </alternativeName>
</protein>
<keyword evidence="1" id="KW-0694">RNA-binding</keyword>
<dbReference type="SUPFAM" id="SSF53335">
    <property type="entry name" value="S-adenosyl-L-methionine-dependent methyltransferases"/>
    <property type="match status" value="1"/>
</dbReference>
<keyword evidence="1 2" id="KW-0808">Transferase</keyword>
<feature type="site" description="Interaction with substrate rRNA" evidence="1">
    <location>
        <position position="4"/>
    </location>
</feature>
<name>A0A4R6XRI5_9GAMM</name>
<evidence type="ECO:0000313" key="2">
    <source>
        <dbReference type="EMBL" id="TDR22505.1"/>
    </source>
</evidence>
<keyword evidence="3" id="KW-1185">Reference proteome</keyword>
<feature type="binding site" evidence="1">
    <location>
        <position position="19"/>
    </location>
    <ligand>
        <name>S-adenosyl-L-methionine</name>
        <dbReference type="ChEBI" id="CHEBI:59789"/>
    </ligand>
</feature>
<dbReference type="RefSeq" id="WP_099019143.1">
    <property type="nucleotide sequence ID" value="NZ_NIHB01000002.1"/>
</dbReference>
<dbReference type="InterPro" id="IPR029063">
    <property type="entry name" value="SAM-dependent_MTases_sf"/>
</dbReference>
<feature type="binding site" evidence="1">
    <location>
        <position position="42"/>
    </location>
    <ligand>
        <name>S-adenosyl-L-methionine</name>
        <dbReference type="ChEBI" id="CHEBI:59789"/>
    </ligand>
</feature>
<reference evidence="2 3" key="1">
    <citation type="submission" date="2019-03" db="EMBL/GenBank/DDBJ databases">
        <title>Genomic Encyclopedia of Type Strains, Phase IV (KMG-IV): sequencing the most valuable type-strain genomes for metagenomic binning, comparative biology and taxonomic classification.</title>
        <authorList>
            <person name="Goeker M."/>
        </authorList>
    </citation>
    <scope>NUCLEOTIDE SEQUENCE [LARGE SCALE GENOMIC DNA]</scope>
    <source>
        <strain evidence="2 3">DSM 25488</strain>
    </source>
</reference>
<gene>
    <name evidence="1" type="primary">rlmJ</name>
    <name evidence="2" type="ORF">C8D91_0996</name>
</gene>
<feature type="binding site" evidence="1">
    <location>
        <position position="115"/>
    </location>
    <ligand>
        <name>S-adenosyl-L-methionine</name>
        <dbReference type="ChEBI" id="CHEBI:59789"/>
    </ligand>
</feature>
<feature type="binding site" evidence="1">
    <location>
        <position position="97"/>
    </location>
    <ligand>
        <name>S-adenosyl-L-methionine</name>
        <dbReference type="ChEBI" id="CHEBI:59789"/>
    </ligand>
</feature>
<organism evidence="2 3">
    <name type="scientific">Marinicella litoralis</name>
    <dbReference type="NCBI Taxonomy" id="644220"/>
    <lineage>
        <taxon>Bacteria</taxon>
        <taxon>Pseudomonadati</taxon>
        <taxon>Pseudomonadota</taxon>
        <taxon>Gammaproteobacteria</taxon>
        <taxon>Lysobacterales</taxon>
        <taxon>Marinicellaceae</taxon>
        <taxon>Marinicella</taxon>
    </lineage>
</organism>
<dbReference type="InterPro" id="IPR007473">
    <property type="entry name" value="RlmJ"/>
</dbReference>
<feature type="active site" description="Proton acceptor" evidence="1">
    <location>
        <position position="161"/>
    </location>
</feature>
<dbReference type="PANTHER" id="PTHR37426:SF1">
    <property type="entry name" value="RIBOSOMAL RNA LARGE SUBUNIT METHYLTRANSFERASE J"/>
    <property type="match status" value="1"/>
</dbReference>
<sequence>MLSYRHSFHAGNFADVLKHVVLVEILQHLLKKDKPFTYIDTHAGAGLYALDSAVANKVQEYKTGIALIDEQQFPELASYFSVIHDLNAKQLTRYPGSPVIAEHFLRSQDHAWLHELHPADFKTLHKHFANDARFVVKQRDGYTGLLSLLPPPSRRGVVLIDPSYEIKNEYNQVIDAVIKSHKKFATGTYAIWYPVVQRARIRQMERRLAASGIKNIQKFELAVQADADEYGMTATGIWVINPPWSLFDKMQLVLPKLKSCLAQEQAAFYQCEVLVAE</sequence>
<comment type="function">
    <text evidence="1">Specifically methylates the adenine in position 2030 of 23S rRNA.</text>
</comment>
<comment type="subunit">
    <text evidence="1">Monomer.</text>
</comment>
<dbReference type="HAMAP" id="MF_00934">
    <property type="entry name" value="23SrRNA_methyltr_J"/>
    <property type="match status" value="1"/>
</dbReference>
<dbReference type="GO" id="GO:0070475">
    <property type="term" value="P:rRNA base methylation"/>
    <property type="evidence" value="ECO:0007669"/>
    <property type="project" value="UniProtKB-UniRule"/>
</dbReference>
<dbReference type="Proteomes" id="UP000295724">
    <property type="component" value="Unassembled WGS sequence"/>
</dbReference>
<dbReference type="Pfam" id="PF04378">
    <property type="entry name" value="RsmJ"/>
    <property type="match status" value="1"/>
</dbReference>
<dbReference type="PANTHER" id="PTHR37426">
    <property type="entry name" value="RIBOSOMAL RNA LARGE SUBUNIT METHYLTRANSFERASE J"/>
    <property type="match status" value="1"/>
</dbReference>
<keyword evidence="1" id="KW-0698">rRNA processing</keyword>
<comment type="similarity">
    <text evidence="1">Belongs to the RlmJ family.</text>
</comment>
<evidence type="ECO:0000313" key="3">
    <source>
        <dbReference type="Proteomes" id="UP000295724"/>
    </source>
</evidence>
<dbReference type="EMBL" id="SNZB01000002">
    <property type="protein sequence ID" value="TDR22505.1"/>
    <property type="molecule type" value="Genomic_DNA"/>
</dbReference>
<feature type="binding site" evidence="1">
    <location>
        <position position="161"/>
    </location>
    <ligand>
        <name>S-adenosyl-L-methionine</name>
        <dbReference type="ChEBI" id="CHEBI:59789"/>
    </ligand>
</feature>
<dbReference type="GO" id="GO:0036307">
    <property type="term" value="F:23S rRNA (adenine(2030)-N(6))-methyltransferase activity"/>
    <property type="evidence" value="ECO:0007669"/>
    <property type="project" value="UniProtKB-UniRule"/>
</dbReference>
<proteinExistence type="inferred from homology"/>
<comment type="catalytic activity">
    <reaction evidence="1">
        <text>adenosine(2030) in 23S rRNA + S-adenosyl-L-methionine = N(6)-methyladenosine(2030) in 23S rRNA + S-adenosyl-L-homocysteine + H(+)</text>
        <dbReference type="Rhea" id="RHEA:43736"/>
        <dbReference type="Rhea" id="RHEA-COMP:10668"/>
        <dbReference type="Rhea" id="RHEA-COMP:10669"/>
        <dbReference type="ChEBI" id="CHEBI:15378"/>
        <dbReference type="ChEBI" id="CHEBI:57856"/>
        <dbReference type="ChEBI" id="CHEBI:59789"/>
        <dbReference type="ChEBI" id="CHEBI:74411"/>
        <dbReference type="ChEBI" id="CHEBI:74449"/>
        <dbReference type="EC" id="2.1.1.266"/>
    </reaction>
</comment>
<dbReference type="GO" id="GO:0005829">
    <property type="term" value="C:cytosol"/>
    <property type="evidence" value="ECO:0007669"/>
    <property type="project" value="TreeGrafter"/>
</dbReference>
<dbReference type="EC" id="2.1.1.266" evidence="1"/>
<keyword evidence="1 2" id="KW-0489">Methyltransferase</keyword>